<comment type="caution">
    <text evidence="2">The sequence shown here is derived from an EMBL/GenBank/DDBJ whole genome shotgun (WGS) entry which is preliminary data.</text>
</comment>
<reference evidence="2 3" key="1">
    <citation type="submission" date="2024-01" db="EMBL/GenBank/DDBJ databases">
        <title>Genome mining of biosynthetic gene clusters to explore secondary metabolites of Streptomyces sp.</title>
        <authorList>
            <person name="Baig A."/>
            <person name="Ajitkumar Shintre N."/>
            <person name="Kumar H."/>
            <person name="Anbarasu A."/>
            <person name="Ramaiah S."/>
        </authorList>
    </citation>
    <scope>NUCLEOTIDE SEQUENCE [LARGE SCALE GENOMIC DNA]</scope>
    <source>
        <strain evidence="2 3">A01</strain>
    </source>
</reference>
<name>A0ABV5DYW9_9ACTN</name>
<protein>
    <submittedName>
        <fullName evidence="2">Uncharacterized protein</fullName>
    </submittedName>
</protein>
<sequence>MVNFSMRELRASRWPMKETRNALARGQAMEDDWETPYEEGEELFYDDDGTFGVGTPSVEDSGNPGPYDRAH</sequence>
<dbReference type="EMBL" id="JAYMRS010000007">
    <property type="protein sequence ID" value="MFB8769784.1"/>
    <property type="molecule type" value="Genomic_DNA"/>
</dbReference>
<proteinExistence type="predicted"/>
<accession>A0ABV5DYW9</accession>
<evidence type="ECO:0000313" key="2">
    <source>
        <dbReference type="EMBL" id="MFB8769784.1"/>
    </source>
</evidence>
<dbReference type="RefSeq" id="WP_376737627.1">
    <property type="nucleotide sequence ID" value="NZ_JAYMRS010000007.1"/>
</dbReference>
<evidence type="ECO:0000313" key="3">
    <source>
        <dbReference type="Proteomes" id="UP001585053"/>
    </source>
</evidence>
<keyword evidence="3" id="KW-1185">Reference proteome</keyword>
<evidence type="ECO:0000256" key="1">
    <source>
        <dbReference type="SAM" id="MobiDB-lite"/>
    </source>
</evidence>
<organism evidence="2 3">
    <name type="scientific">Nocardiopsis alba</name>
    <dbReference type="NCBI Taxonomy" id="53437"/>
    <lineage>
        <taxon>Bacteria</taxon>
        <taxon>Bacillati</taxon>
        <taxon>Actinomycetota</taxon>
        <taxon>Actinomycetes</taxon>
        <taxon>Streptosporangiales</taxon>
        <taxon>Nocardiopsidaceae</taxon>
        <taxon>Nocardiopsis</taxon>
    </lineage>
</organism>
<gene>
    <name evidence="2" type="ORF">VSQ78_18905</name>
</gene>
<dbReference type="Proteomes" id="UP001585053">
    <property type="component" value="Unassembled WGS sequence"/>
</dbReference>
<feature type="region of interest" description="Disordered" evidence="1">
    <location>
        <begin position="44"/>
        <end position="71"/>
    </location>
</feature>